<accession>A0A495EDB3</accession>
<keyword evidence="2" id="KW-0732">Signal</keyword>
<dbReference type="Proteomes" id="UP000269412">
    <property type="component" value="Unassembled WGS sequence"/>
</dbReference>
<keyword evidence="4" id="KW-1185">Reference proteome</keyword>
<dbReference type="AlphaFoldDB" id="A0A495EDB3"/>
<evidence type="ECO:0008006" key="5">
    <source>
        <dbReference type="Google" id="ProtNLM"/>
    </source>
</evidence>
<feature type="signal peptide" evidence="2">
    <location>
        <begin position="1"/>
        <end position="19"/>
    </location>
</feature>
<feature type="coiled-coil region" evidence="1">
    <location>
        <begin position="186"/>
        <end position="220"/>
    </location>
</feature>
<proteinExistence type="predicted"/>
<evidence type="ECO:0000256" key="2">
    <source>
        <dbReference type="SAM" id="SignalP"/>
    </source>
</evidence>
<organism evidence="3 4">
    <name type="scientific">Maribacter vaceletii</name>
    <dbReference type="NCBI Taxonomy" id="1206816"/>
    <lineage>
        <taxon>Bacteria</taxon>
        <taxon>Pseudomonadati</taxon>
        <taxon>Bacteroidota</taxon>
        <taxon>Flavobacteriia</taxon>
        <taxon>Flavobacteriales</taxon>
        <taxon>Flavobacteriaceae</taxon>
        <taxon>Maribacter</taxon>
    </lineage>
</organism>
<dbReference type="EMBL" id="RBIQ01000007">
    <property type="protein sequence ID" value="RKR14872.1"/>
    <property type="molecule type" value="Genomic_DNA"/>
</dbReference>
<evidence type="ECO:0000313" key="3">
    <source>
        <dbReference type="EMBL" id="RKR14872.1"/>
    </source>
</evidence>
<dbReference type="OrthoDB" id="1288644at2"/>
<comment type="caution">
    <text evidence="3">The sequence shown here is derived from an EMBL/GenBank/DDBJ whole genome shotgun (WGS) entry which is preliminary data.</text>
</comment>
<evidence type="ECO:0000256" key="1">
    <source>
        <dbReference type="SAM" id="Coils"/>
    </source>
</evidence>
<keyword evidence="1" id="KW-0175">Coiled coil</keyword>
<name>A0A495EDB3_9FLAO</name>
<sequence length="609" mass="69454">MKKFVIAVSAFCISITLSAQDLITKVPSTASAVVSIKGKNVLELMSLEEFSNSKFGSFLEKELMDESKGKLETLEDLGLDYTNTFHYFFEMNDGVYTNCFLIPLKDGKAFTALLRNSEIKKTITEGNLSYFQNYRGDEVTMWNEDVLMFIVSSDNKVKEESYSYYNDYQSEVAVEAVDATEEGNYYNSDAYKKEQEEREKKRLEREEKRLARTKEFSQEVLEKAKKIIAGTYANKSILTNKSYLKSLGKGKEEASVWINDFATIYEQAIPSYMLGNSFNPYSFMNIDKLYGGLSLMAKLNFNEDEAVIKTEYTMNNEMAALYKPMYNGKINKSFAKYINEDTMLGYMSLNLSTEGVLKAYPNLASSLFDTGSGETISESVALGAKVFSLLIDEEGASKILRGDMFLALTNLTEKQVTYTDYEYDEDFNYKEVEKTKTETVPDFMFMFTSEEQEIFNRLVRIGVKEKQLEANNGVYKLIDLPKSTPFNIYVMYKDNTVFLGSSLKDMSAIQNGKFVSKLSSTHKKNITKNASSVFVNGKKIIAEIPVESFPRELRNKVDFLTSNTEDIKFNFQKIKGNSMKGELIWEIPSEGHKNSFVYFINIIDAMMDK</sequence>
<protein>
    <recommendedName>
        <fullName evidence="5">DUF4836 family protein</fullName>
    </recommendedName>
</protein>
<dbReference type="RefSeq" id="WP_121064463.1">
    <property type="nucleotide sequence ID" value="NZ_RBIQ01000007.1"/>
</dbReference>
<feature type="chain" id="PRO_5019773751" description="DUF4836 family protein" evidence="2">
    <location>
        <begin position="20"/>
        <end position="609"/>
    </location>
</feature>
<reference evidence="3 4" key="1">
    <citation type="submission" date="2018-10" db="EMBL/GenBank/DDBJ databases">
        <title>Genomic Encyclopedia of Archaeal and Bacterial Type Strains, Phase II (KMG-II): from individual species to whole genera.</title>
        <authorList>
            <person name="Goeker M."/>
        </authorList>
    </citation>
    <scope>NUCLEOTIDE SEQUENCE [LARGE SCALE GENOMIC DNA]</scope>
    <source>
        <strain evidence="3 4">DSM 25230</strain>
    </source>
</reference>
<evidence type="ECO:0000313" key="4">
    <source>
        <dbReference type="Proteomes" id="UP000269412"/>
    </source>
</evidence>
<gene>
    <name evidence="3" type="ORF">CLV91_0953</name>
</gene>